<keyword evidence="3" id="KW-1185">Reference proteome</keyword>
<accession>A0ABQ6MLY0</accession>
<evidence type="ECO:0000256" key="1">
    <source>
        <dbReference type="SAM" id="MobiDB-lite"/>
    </source>
</evidence>
<feature type="compositionally biased region" description="Basic and acidic residues" evidence="1">
    <location>
        <begin position="675"/>
        <end position="684"/>
    </location>
</feature>
<organism evidence="2 3">
    <name type="scientific">Tetraparma gracilis</name>
    <dbReference type="NCBI Taxonomy" id="2962635"/>
    <lineage>
        <taxon>Eukaryota</taxon>
        <taxon>Sar</taxon>
        <taxon>Stramenopiles</taxon>
        <taxon>Ochrophyta</taxon>
        <taxon>Bolidophyceae</taxon>
        <taxon>Parmales</taxon>
        <taxon>Triparmaceae</taxon>
        <taxon>Tetraparma</taxon>
    </lineage>
</organism>
<gene>
    <name evidence="2" type="ORF">TeGR_g2663</name>
</gene>
<feature type="region of interest" description="Disordered" evidence="1">
    <location>
        <begin position="71"/>
        <end position="209"/>
    </location>
</feature>
<feature type="compositionally biased region" description="Low complexity" evidence="1">
    <location>
        <begin position="199"/>
        <end position="209"/>
    </location>
</feature>
<feature type="compositionally biased region" description="Polar residues" evidence="1">
    <location>
        <begin position="111"/>
        <end position="120"/>
    </location>
</feature>
<feature type="compositionally biased region" description="Pro residues" evidence="1">
    <location>
        <begin position="692"/>
        <end position="717"/>
    </location>
</feature>
<feature type="compositionally biased region" description="Basic and acidic residues" evidence="1">
    <location>
        <begin position="618"/>
        <end position="658"/>
    </location>
</feature>
<reference evidence="2 3" key="1">
    <citation type="journal article" date="2023" name="Commun. Biol.">
        <title>Genome analysis of Parmales, the sister group of diatoms, reveals the evolutionary specialization of diatoms from phago-mixotrophs to photoautotrophs.</title>
        <authorList>
            <person name="Ban H."/>
            <person name="Sato S."/>
            <person name="Yoshikawa S."/>
            <person name="Yamada K."/>
            <person name="Nakamura Y."/>
            <person name="Ichinomiya M."/>
            <person name="Sato N."/>
            <person name="Blanc-Mathieu R."/>
            <person name="Endo H."/>
            <person name="Kuwata A."/>
            <person name="Ogata H."/>
        </authorList>
    </citation>
    <scope>NUCLEOTIDE SEQUENCE [LARGE SCALE GENOMIC DNA]</scope>
</reference>
<feature type="region of interest" description="Disordered" evidence="1">
    <location>
        <begin position="1"/>
        <end position="56"/>
    </location>
</feature>
<feature type="compositionally biased region" description="Low complexity" evidence="1">
    <location>
        <begin position="1"/>
        <end position="36"/>
    </location>
</feature>
<protein>
    <submittedName>
        <fullName evidence="2">Uncharacterized protein</fullName>
    </submittedName>
</protein>
<dbReference type="PRINTS" id="PR01217">
    <property type="entry name" value="PRICHEXTENSN"/>
</dbReference>
<feature type="compositionally biased region" description="Acidic residues" evidence="1">
    <location>
        <begin position="95"/>
        <end position="104"/>
    </location>
</feature>
<feature type="region of interest" description="Disordered" evidence="1">
    <location>
        <begin position="675"/>
        <end position="726"/>
    </location>
</feature>
<feature type="compositionally biased region" description="Pro residues" evidence="1">
    <location>
        <begin position="540"/>
        <end position="555"/>
    </location>
</feature>
<feature type="compositionally biased region" description="Pro residues" evidence="1">
    <location>
        <begin position="580"/>
        <end position="594"/>
    </location>
</feature>
<feature type="region of interest" description="Disordered" evidence="1">
    <location>
        <begin position="515"/>
        <end position="562"/>
    </location>
</feature>
<feature type="compositionally biased region" description="Low complexity" evidence="1">
    <location>
        <begin position="518"/>
        <end position="527"/>
    </location>
</feature>
<evidence type="ECO:0000313" key="3">
    <source>
        <dbReference type="Proteomes" id="UP001165060"/>
    </source>
</evidence>
<feature type="region of interest" description="Disordered" evidence="1">
    <location>
        <begin position="574"/>
        <end position="658"/>
    </location>
</feature>
<proteinExistence type="predicted"/>
<dbReference type="EMBL" id="BRYB01000346">
    <property type="protein sequence ID" value="GMI28206.1"/>
    <property type="molecule type" value="Genomic_DNA"/>
</dbReference>
<dbReference type="Proteomes" id="UP001165060">
    <property type="component" value="Unassembled WGS sequence"/>
</dbReference>
<comment type="caution">
    <text evidence="2">The sequence shown here is derived from an EMBL/GenBank/DDBJ whole genome shotgun (WGS) entry which is preliminary data.</text>
</comment>
<sequence>MGNTSAPPSSSDADAPHPSTSRSSDAAYPRSSSPSSMLSTLRCGQPLPSMPTFFAADGTGLANSLLARLDELDSDDTKSPRGRSRSRRSSSAGGDTEDSEGEEGVIERQVNRLNELNCASKSEAKAGGRRKARRKTEEKGRRGKGHGASAGHTPPPARRASRSSSPPPARAHRRTPPPAARRTSHSPSPPPARAHRRTSSSGAGAPRSSACHFSGMRISSFSRHYAAISARGKDYFLHPAAVALEACPTIGDKEVASLQQIYPTKYNSLPKELRNSAAWQRVVKFCDVSRFPIPDGVSYYFGVNLLKPNGGHYRILPSVFGMAPSTTITTPHVVQLALIKKGFPSAAEKLPSLLLKDSKQWSLCARFCYFSESPINEATDVYYTCTLEGSEEVVRVTGKRSTAGKQLHLHYGSTGSKGPKHLFKTEDPAFCFETEAEVEEVDAQFQLKERDFQGLQSCHSHKVFALPPSVMVTTSNPGAGLSRWIMVVPSDYYFHKEEALARVAKKLQTRKEARASVESEIEAIQSAESKRSGGSSNNPPSTPSSPPTPSTPSNPPKKEGSVHVKRIVEIALKQQSSAANPPPTPPTPFPPPPTAESAIKAEMDKQVALRRLAASKAEAQRAAREESEQAERASREEAREKKEEAERARKDKERRDKELSLLALKLSMARINKGFSKEAKKEEEAGGSEVEVPPPPPPSAAPPPPPPPSAAPPPPPRASFVGRRQVPAAFLKKGSLSITFSKSFAEASDKNKGARK</sequence>
<evidence type="ECO:0000313" key="2">
    <source>
        <dbReference type="EMBL" id="GMI28206.1"/>
    </source>
</evidence>
<name>A0ABQ6MLY0_9STRA</name>